<dbReference type="Proteomes" id="UP000176273">
    <property type="component" value="Unassembled WGS sequence"/>
</dbReference>
<evidence type="ECO:0000313" key="2">
    <source>
        <dbReference type="EMBL" id="OGG37589.1"/>
    </source>
</evidence>
<dbReference type="GO" id="GO:0009143">
    <property type="term" value="P:nucleoside triphosphate catabolic process"/>
    <property type="evidence" value="ECO:0007669"/>
    <property type="project" value="InterPro"/>
</dbReference>
<organism evidence="2 3">
    <name type="scientific">Candidatus Jorgensenbacteria bacterium GWA1_54_12</name>
    <dbReference type="NCBI Taxonomy" id="1798468"/>
    <lineage>
        <taxon>Bacteria</taxon>
        <taxon>Candidatus Joergenseniibacteriota</taxon>
    </lineage>
</organism>
<dbReference type="SUPFAM" id="SSF52972">
    <property type="entry name" value="ITPase-like"/>
    <property type="match status" value="1"/>
</dbReference>
<evidence type="ECO:0000313" key="3">
    <source>
        <dbReference type="Proteomes" id="UP000176273"/>
    </source>
</evidence>
<evidence type="ECO:0008006" key="4">
    <source>
        <dbReference type="Google" id="ProtNLM"/>
    </source>
</evidence>
<dbReference type="InterPro" id="IPR029001">
    <property type="entry name" value="ITPase-like_fam"/>
</dbReference>
<protein>
    <recommendedName>
        <fullName evidence="4">Non-canonical purine NTP pyrophosphatase</fullName>
    </recommendedName>
</protein>
<accession>A0A1F6BKY9</accession>
<dbReference type="InterPro" id="IPR002637">
    <property type="entry name" value="RdgB/HAM1"/>
</dbReference>
<dbReference type="AlphaFoldDB" id="A0A1F6BKY9"/>
<dbReference type="Pfam" id="PF01725">
    <property type="entry name" value="Ham1p_like"/>
    <property type="match status" value="1"/>
</dbReference>
<reference evidence="2 3" key="1">
    <citation type="journal article" date="2016" name="Nat. Commun.">
        <title>Thousands of microbial genomes shed light on interconnected biogeochemical processes in an aquifer system.</title>
        <authorList>
            <person name="Anantharaman K."/>
            <person name="Brown C.T."/>
            <person name="Hug L.A."/>
            <person name="Sharon I."/>
            <person name="Castelle C.J."/>
            <person name="Probst A.J."/>
            <person name="Thomas B.C."/>
            <person name="Singh A."/>
            <person name="Wilkins M.J."/>
            <person name="Karaoz U."/>
            <person name="Brodie E.L."/>
            <person name="Williams K.H."/>
            <person name="Hubbard S.S."/>
            <person name="Banfield J.F."/>
        </authorList>
    </citation>
    <scope>NUCLEOTIDE SEQUENCE [LARGE SCALE GENOMIC DNA]</scope>
</reference>
<dbReference type="Gene3D" id="3.90.950.10">
    <property type="match status" value="1"/>
</dbReference>
<dbReference type="EMBL" id="MFKH01000007">
    <property type="protein sequence ID" value="OGG37589.1"/>
    <property type="molecule type" value="Genomic_DNA"/>
</dbReference>
<evidence type="ECO:0000256" key="1">
    <source>
        <dbReference type="ARBA" id="ARBA00022801"/>
    </source>
</evidence>
<gene>
    <name evidence="2" type="ORF">A2110_00185</name>
</gene>
<comment type="caution">
    <text evidence="2">The sequence shown here is derived from an EMBL/GenBank/DDBJ whole genome shotgun (WGS) entry which is preliminary data.</text>
</comment>
<proteinExistence type="predicted"/>
<dbReference type="STRING" id="1798468.A2110_00185"/>
<name>A0A1F6BKY9_9BACT</name>
<sequence length="207" mass="22369">MKEIIFGTTNPAKLEQMRGALAPTGITVTGITEIVDAGTLPDVPENGNSACENARAKAHAYARAINRPVLSVDNALYLNGLPDNEQPGVHMRRMKGHAGRLTDQELLEHFIPLIESLGDGVIGRWEYGVCVATHTGGIAVTTIVSPRRLISVPSPVRLPGYPLESLQIDPESGTYVSEMTPGERAAFWQRQIGDELAKFIASLPDVF</sequence>
<dbReference type="GO" id="GO:0047429">
    <property type="term" value="F:nucleoside triphosphate diphosphatase activity"/>
    <property type="evidence" value="ECO:0007669"/>
    <property type="project" value="InterPro"/>
</dbReference>
<keyword evidence="1" id="KW-0378">Hydrolase</keyword>